<keyword evidence="1" id="KW-0812">Transmembrane</keyword>
<dbReference type="Proteomes" id="UP000002350">
    <property type="component" value="Chromosome"/>
</dbReference>
<protein>
    <submittedName>
        <fullName evidence="2">Uncharacterized protein</fullName>
    </submittedName>
</protein>
<evidence type="ECO:0000313" key="3">
    <source>
        <dbReference type="Proteomes" id="UP000002350"/>
    </source>
</evidence>
<feature type="transmembrane region" description="Helical" evidence="1">
    <location>
        <begin position="20"/>
        <end position="48"/>
    </location>
</feature>
<sequence>MTHTNRYIQEQGMLEKIFIYTIAGFVVILKWLAIVLAPTLALGMVGLIISDIRDVMDMKLIFILMSLGALIGAILAETIRRKYGLIEFDGKLIGHPDIDGHNVLATKSTNS</sequence>
<dbReference type="EMBL" id="AP011177">
    <property type="protein sequence ID" value="BAJ01964.1"/>
    <property type="molecule type" value="Genomic_DNA"/>
</dbReference>
<accession>D4ZJW5</accession>
<dbReference type="AlphaFoldDB" id="D4ZJW5"/>
<organism evidence="2 3">
    <name type="scientific">Shewanella violacea (strain JCM 10179 / CIP 106290 / LMG 19151 / DSS12)</name>
    <dbReference type="NCBI Taxonomy" id="637905"/>
    <lineage>
        <taxon>Bacteria</taxon>
        <taxon>Pseudomonadati</taxon>
        <taxon>Pseudomonadota</taxon>
        <taxon>Gammaproteobacteria</taxon>
        <taxon>Alteromonadales</taxon>
        <taxon>Shewanellaceae</taxon>
        <taxon>Shewanella</taxon>
    </lineage>
</organism>
<keyword evidence="3" id="KW-1185">Reference proteome</keyword>
<gene>
    <name evidence="2" type="ordered locus">SVI_1993</name>
</gene>
<dbReference type="HOGENOM" id="CLU_2156641_0_0_6"/>
<keyword evidence="1" id="KW-0472">Membrane</keyword>
<feature type="transmembrane region" description="Helical" evidence="1">
    <location>
        <begin position="60"/>
        <end position="79"/>
    </location>
</feature>
<name>D4ZJW5_SHEVD</name>
<keyword evidence="1" id="KW-1133">Transmembrane helix</keyword>
<reference evidence="3" key="1">
    <citation type="journal article" date="2010" name="Mol. Biosyst.">
        <title>Complete genome sequence and comparative analysis of Shewanella violacea, a psychrophilic and piezophilic bacterium from deep sea floor sediments.</title>
        <authorList>
            <person name="Aono E."/>
            <person name="Baba T."/>
            <person name="Ara T."/>
            <person name="Nishi T."/>
            <person name="Nakamichi T."/>
            <person name="Inamoto E."/>
            <person name="Toyonaga H."/>
            <person name="Hasegawa M."/>
            <person name="Takai Y."/>
            <person name="Okumura Y."/>
            <person name="Baba M."/>
            <person name="Tomita M."/>
            <person name="Kato C."/>
            <person name="Oshima T."/>
            <person name="Nakasone K."/>
            <person name="Mori H."/>
        </authorList>
    </citation>
    <scope>NUCLEOTIDE SEQUENCE [LARGE SCALE GENOMIC DNA]</scope>
    <source>
        <strain evidence="3">JCM 10179 / CIP 106290 / LMG 19151 / DSS12</strain>
    </source>
</reference>
<evidence type="ECO:0000256" key="1">
    <source>
        <dbReference type="SAM" id="Phobius"/>
    </source>
</evidence>
<evidence type="ECO:0000313" key="2">
    <source>
        <dbReference type="EMBL" id="BAJ01964.1"/>
    </source>
</evidence>
<proteinExistence type="predicted"/>
<dbReference type="KEGG" id="svo:SVI_1993"/>
<dbReference type="STRING" id="637905.SVI_1993"/>